<feature type="transmembrane region" description="Helical" evidence="7">
    <location>
        <begin position="150"/>
        <end position="171"/>
    </location>
</feature>
<feature type="transmembrane region" description="Helical" evidence="7">
    <location>
        <begin position="466"/>
        <end position="493"/>
    </location>
</feature>
<keyword evidence="4 7" id="KW-0812">Transmembrane</keyword>
<keyword evidence="6 7" id="KW-0472">Membrane</keyword>
<dbReference type="GeneID" id="24131535"/>
<gene>
    <name evidence="9" type="ORF">SPRG_09367</name>
</gene>
<feature type="transmembrane region" description="Helical" evidence="7">
    <location>
        <begin position="183"/>
        <end position="206"/>
    </location>
</feature>
<evidence type="ECO:0000256" key="3">
    <source>
        <dbReference type="ARBA" id="ARBA00022592"/>
    </source>
</evidence>
<keyword evidence="8" id="KW-0732">Signal</keyword>
<keyword evidence="10" id="KW-1185">Reference proteome</keyword>
<dbReference type="OMA" id="ANDSCND"/>
<proteinExistence type="inferred from homology"/>
<evidence type="ECO:0000256" key="2">
    <source>
        <dbReference type="ARBA" id="ARBA00022448"/>
    </source>
</evidence>
<protein>
    <recommendedName>
        <fullName evidence="7">Phosphate transporter</fullName>
    </recommendedName>
</protein>
<dbReference type="VEuPathDB" id="FungiDB:SPRG_09367"/>
<evidence type="ECO:0000313" key="10">
    <source>
        <dbReference type="Proteomes" id="UP000030745"/>
    </source>
</evidence>
<evidence type="ECO:0000313" key="9">
    <source>
        <dbReference type="EMBL" id="KDO25425.1"/>
    </source>
</evidence>
<dbReference type="PANTHER" id="PTHR11101">
    <property type="entry name" value="PHOSPHATE TRANSPORTER"/>
    <property type="match status" value="1"/>
</dbReference>
<dbReference type="Pfam" id="PF01384">
    <property type="entry name" value="PHO4"/>
    <property type="match status" value="1"/>
</dbReference>
<feature type="signal peptide" evidence="8">
    <location>
        <begin position="1"/>
        <end position="22"/>
    </location>
</feature>
<dbReference type="GO" id="GO:0035435">
    <property type="term" value="P:phosphate ion transmembrane transport"/>
    <property type="evidence" value="ECO:0007669"/>
    <property type="project" value="TreeGrafter"/>
</dbReference>
<evidence type="ECO:0000256" key="8">
    <source>
        <dbReference type="SAM" id="SignalP"/>
    </source>
</evidence>
<feature type="transmembrane region" description="Helical" evidence="7">
    <location>
        <begin position="44"/>
        <end position="63"/>
    </location>
</feature>
<dbReference type="STRING" id="695850.A0A067C8C6"/>
<accession>A0A067C8C6</accession>
<keyword evidence="3 7" id="KW-0592">Phosphate transport</keyword>
<feature type="transmembrane region" description="Helical" evidence="7">
    <location>
        <begin position="120"/>
        <end position="138"/>
    </location>
</feature>
<dbReference type="OrthoDB" id="67021at2759"/>
<evidence type="ECO:0000256" key="6">
    <source>
        <dbReference type="ARBA" id="ARBA00023136"/>
    </source>
</evidence>
<comment type="similarity">
    <text evidence="7">Belongs to the inorganic phosphate transporter (PiT) (TC 2.A.20) family.</text>
</comment>
<dbReference type="GO" id="GO:0005315">
    <property type="term" value="F:phosphate transmembrane transporter activity"/>
    <property type="evidence" value="ECO:0007669"/>
    <property type="project" value="InterPro"/>
</dbReference>
<evidence type="ECO:0000256" key="4">
    <source>
        <dbReference type="ARBA" id="ARBA00022692"/>
    </source>
</evidence>
<feature type="transmembrane region" description="Helical" evidence="7">
    <location>
        <begin position="92"/>
        <end position="114"/>
    </location>
</feature>
<dbReference type="GO" id="GO:0016020">
    <property type="term" value="C:membrane"/>
    <property type="evidence" value="ECO:0007669"/>
    <property type="project" value="UniProtKB-SubCell"/>
</dbReference>
<comment type="function">
    <text evidence="7">Sodium-phosphate symporter.</text>
</comment>
<keyword evidence="5 7" id="KW-1133">Transmembrane helix</keyword>
<dbReference type="PANTHER" id="PTHR11101:SF80">
    <property type="entry name" value="PHOSPHATE TRANSPORTER"/>
    <property type="match status" value="1"/>
</dbReference>
<dbReference type="Proteomes" id="UP000030745">
    <property type="component" value="Unassembled WGS sequence"/>
</dbReference>
<keyword evidence="2 7" id="KW-0813">Transport</keyword>
<organism evidence="9 10">
    <name type="scientific">Saprolegnia parasitica (strain CBS 223.65)</name>
    <dbReference type="NCBI Taxonomy" id="695850"/>
    <lineage>
        <taxon>Eukaryota</taxon>
        <taxon>Sar</taxon>
        <taxon>Stramenopiles</taxon>
        <taxon>Oomycota</taxon>
        <taxon>Saprolegniomycetes</taxon>
        <taxon>Saprolegniales</taxon>
        <taxon>Saprolegniaceae</taxon>
        <taxon>Saprolegnia</taxon>
    </lineage>
</organism>
<feature type="transmembrane region" description="Helical" evidence="7">
    <location>
        <begin position="380"/>
        <end position="399"/>
    </location>
</feature>
<dbReference type="InterPro" id="IPR001204">
    <property type="entry name" value="Phos_transporter"/>
</dbReference>
<feature type="chain" id="PRO_5001634257" description="Phosphate transporter" evidence="8">
    <location>
        <begin position="23"/>
        <end position="494"/>
    </location>
</feature>
<dbReference type="RefSeq" id="XP_012203852.1">
    <property type="nucleotide sequence ID" value="XM_012348462.1"/>
</dbReference>
<dbReference type="AlphaFoldDB" id="A0A067C8C6"/>
<feature type="transmembrane region" description="Helical" evidence="7">
    <location>
        <begin position="218"/>
        <end position="238"/>
    </location>
</feature>
<evidence type="ECO:0000256" key="5">
    <source>
        <dbReference type="ARBA" id="ARBA00022989"/>
    </source>
</evidence>
<evidence type="ECO:0000256" key="7">
    <source>
        <dbReference type="RuleBase" id="RU363058"/>
    </source>
</evidence>
<dbReference type="KEGG" id="spar:SPRG_09367"/>
<comment type="subcellular location">
    <subcellularLocation>
        <location evidence="1 7">Membrane</location>
        <topology evidence="1 7">Multi-pass membrane protein</topology>
    </subcellularLocation>
</comment>
<sequence length="494" mass="52659">MHLPIPPIGAGLLFLLAFLSSANDMVNIVGTAVASQAMAPRRALVLGGLCSVVGYLLSAAAAAPPLPDRIGASLFPPSSPWRHGFCDTKDAVFAHGLLIALSAAVVVLALATVAKLPVSSTYAVVGGLLGMTLTYTGVDALDMPSLVRLALSWVAAPLLSALLSAVVYRLTARWILNTKHPQSQALAVLPAFYSLSLAGFVSVVVGRARPLLGRYRDYFHGISLLLGLVTYGLARYSLVPYVARHLPSFMHGNPCHPTLSTSALSPFASVYDLAALQRDSMPSCLMDSTFTRDDDDNEIPSLGDNPSVLQRSSLEWNGDFWCLTPPQRDAYYVFNYALLLLSALTAALYGMHAGTTATTLLQLLDTIQRHRDAPFRESDAPLWTTAVAAVGCFLGAVLLGRRVLTPVLHGACFVSPHRGFCMQVGPVVVLSLAVLLQVPTSSTHCTLSAIAAVSRAHYGTWKLERARFICFGVSWVLMLPTTIACAAGIAYALR</sequence>
<evidence type="ECO:0000256" key="1">
    <source>
        <dbReference type="ARBA" id="ARBA00004141"/>
    </source>
</evidence>
<feature type="transmembrane region" description="Helical" evidence="7">
    <location>
        <begin position="330"/>
        <end position="351"/>
    </location>
</feature>
<name>A0A067C8C6_SAPPC</name>
<dbReference type="EMBL" id="KK583232">
    <property type="protein sequence ID" value="KDO25425.1"/>
    <property type="molecule type" value="Genomic_DNA"/>
</dbReference>
<reference evidence="9 10" key="1">
    <citation type="journal article" date="2013" name="PLoS Genet.">
        <title>Distinctive expansion of potential virulence genes in the genome of the oomycete fish pathogen Saprolegnia parasitica.</title>
        <authorList>
            <person name="Jiang R.H."/>
            <person name="de Bruijn I."/>
            <person name="Haas B.J."/>
            <person name="Belmonte R."/>
            <person name="Lobach L."/>
            <person name="Christie J."/>
            <person name="van den Ackerveken G."/>
            <person name="Bottin A."/>
            <person name="Bulone V."/>
            <person name="Diaz-Moreno S.M."/>
            <person name="Dumas B."/>
            <person name="Fan L."/>
            <person name="Gaulin E."/>
            <person name="Govers F."/>
            <person name="Grenville-Briggs L.J."/>
            <person name="Horner N.R."/>
            <person name="Levin J.Z."/>
            <person name="Mammella M."/>
            <person name="Meijer H.J."/>
            <person name="Morris P."/>
            <person name="Nusbaum C."/>
            <person name="Oome S."/>
            <person name="Phillips A.J."/>
            <person name="van Rooyen D."/>
            <person name="Rzeszutek E."/>
            <person name="Saraiva M."/>
            <person name="Secombes C.J."/>
            <person name="Seidl M.F."/>
            <person name="Snel B."/>
            <person name="Stassen J.H."/>
            <person name="Sykes S."/>
            <person name="Tripathy S."/>
            <person name="van den Berg H."/>
            <person name="Vega-Arreguin J.C."/>
            <person name="Wawra S."/>
            <person name="Young S.K."/>
            <person name="Zeng Q."/>
            <person name="Dieguez-Uribeondo J."/>
            <person name="Russ C."/>
            <person name="Tyler B.M."/>
            <person name="van West P."/>
        </authorList>
    </citation>
    <scope>NUCLEOTIDE SEQUENCE [LARGE SCALE GENOMIC DNA]</scope>
    <source>
        <strain evidence="9 10">CBS 223.65</strain>
    </source>
</reference>